<dbReference type="Pfam" id="PF07645">
    <property type="entry name" value="EGF_CA"/>
    <property type="match status" value="1"/>
</dbReference>
<dbReference type="SMART" id="SM00181">
    <property type="entry name" value="EGF"/>
    <property type="match status" value="2"/>
</dbReference>
<keyword evidence="6" id="KW-1185">Reference proteome</keyword>
<keyword evidence="1 3" id="KW-0245">EGF-like domain</keyword>
<dbReference type="PROSITE" id="PS01186">
    <property type="entry name" value="EGF_2"/>
    <property type="match status" value="1"/>
</dbReference>
<proteinExistence type="predicted"/>
<protein>
    <recommendedName>
        <fullName evidence="4">EGF-like domain-containing protein</fullName>
    </recommendedName>
</protein>
<dbReference type="InParanoid" id="A0A7N2MJS8"/>
<dbReference type="PROSITE" id="PS50026">
    <property type="entry name" value="EGF_3"/>
    <property type="match status" value="1"/>
</dbReference>
<reference evidence="5" key="2">
    <citation type="submission" date="2021-01" db="UniProtKB">
        <authorList>
            <consortium name="EnsemblPlants"/>
        </authorList>
    </citation>
    <scope>IDENTIFICATION</scope>
</reference>
<evidence type="ECO:0000256" key="3">
    <source>
        <dbReference type="PROSITE-ProRule" id="PRU00076"/>
    </source>
</evidence>
<comment type="caution">
    <text evidence="3">Lacks conserved residue(s) required for the propagation of feature annotation.</text>
</comment>
<dbReference type="Proteomes" id="UP000594261">
    <property type="component" value="Chromosome 9"/>
</dbReference>
<dbReference type="GO" id="GO:0005509">
    <property type="term" value="F:calcium ion binding"/>
    <property type="evidence" value="ECO:0007669"/>
    <property type="project" value="InterPro"/>
</dbReference>
<evidence type="ECO:0000313" key="6">
    <source>
        <dbReference type="Proteomes" id="UP000594261"/>
    </source>
</evidence>
<reference evidence="5 6" key="1">
    <citation type="journal article" date="2016" name="G3 (Bethesda)">
        <title>First Draft Assembly and Annotation of the Genome of a California Endemic Oak Quercus lobata Nee (Fagaceae).</title>
        <authorList>
            <person name="Sork V.L."/>
            <person name="Fitz-Gibbon S.T."/>
            <person name="Puiu D."/>
            <person name="Crepeau M."/>
            <person name="Gugger P.F."/>
            <person name="Sherman R."/>
            <person name="Stevens K."/>
            <person name="Langley C.H."/>
            <person name="Pellegrini M."/>
            <person name="Salzberg S.L."/>
        </authorList>
    </citation>
    <scope>NUCLEOTIDE SEQUENCE [LARGE SCALE GENOMIC DNA]</scope>
    <source>
        <strain evidence="5 6">cv. SW786</strain>
    </source>
</reference>
<dbReference type="SMART" id="SM00179">
    <property type="entry name" value="EGF_CA"/>
    <property type="match status" value="1"/>
</dbReference>
<evidence type="ECO:0000256" key="1">
    <source>
        <dbReference type="ARBA" id="ARBA00022536"/>
    </source>
</evidence>
<accession>A0A7N2MJS8</accession>
<dbReference type="EnsemblPlants" id="QL09p030380:mrna">
    <property type="protein sequence ID" value="QL09p030380:mrna"/>
    <property type="gene ID" value="QL09p030380"/>
</dbReference>
<organism evidence="5 6">
    <name type="scientific">Quercus lobata</name>
    <name type="common">Valley oak</name>
    <dbReference type="NCBI Taxonomy" id="97700"/>
    <lineage>
        <taxon>Eukaryota</taxon>
        <taxon>Viridiplantae</taxon>
        <taxon>Streptophyta</taxon>
        <taxon>Embryophyta</taxon>
        <taxon>Tracheophyta</taxon>
        <taxon>Spermatophyta</taxon>
        <taxon>Magnoliopsida</taxon>
        <taxon>eudicotyledons</taxon>
        <taxon>Gunneridae</taxon>
        <taxon>Pentapetalae</taxon>
        <taxon>rosids</taxon>
        <taxon>fabids</taxon>
        <taxon>Fagales</taxon>
        <taxon>Fagaceae</taxon>
        <taxon>Quercus</taxon>
    </lineage>
</organism>
<dbReference type="SUPFAM" id="SSF57196">
    <property type="entry name" value="EGF/Laminin"/>
    <property type="match status" value="1"/>
</dbReference>
<dbReference type="InterPro" id="IPR001881">
    <property type="entry name" value="EGF-like_Ca-bd_dom"/>
</dbReference>
<dbReference type="PANTHER" id="PTHR33491">
    <property type="entry name" value="OSJNBA0016N04.9 PROTEIN"/>
    <property type="match status" value="1"/>
</dbReference>
<feature type="domain" description="EGF-like" evidence="4">
    <location>
        <begin position="8"/>
        <end position="57"/>
    </location>
</feature>
<evidence type="ECO:0000259" key="4">
    <source>
        <dbReference type="PROSITE" id="PS50026"/>
    </source>
</evidence>
<dbReference type="FunFam" id="2.10.25.10:FF:000628">
    <property type="entry name" value="Wall-associated receptor kinase 2"/>
    <property type="match status" value="1"/>
</dbReference>
<name>A0A7N2MJS8_QUELO</name>
<dbReference type="InterPro" id="IPR000742">
    <property type="entry name" value="EGF"/>
</dbReference>
<evidence type="ECO:0000256" key="2">
    <source>
        <dbReference type="ARBA" id="ARBA00023157"/>
    </source>
</evidence>
<dbReference type="InterPro" id="IPR049883">
    <property type="entry name" value="NOTCH1_EGF-like"/>
</dbReference>
<sequence length="121" mass="13530">MVLDWAIGNEMCEVARNKEDYICGANSNCSNLKDGSGYRCKCKKGYDGNPYLKDGCQDIDECNEAEKCPEKQICANEVASHLCLCIKGYHKVEEVCVPSRSSLTIYLAVGEYIYSMSILYD</sequence>
<dbReference type="Gramene" id="QL09p030380:mrna">
    <property type="protein sequence ID" value="QL09p030380:mrna"/>
    <property type="gene ID" value="QL09p030380"/>
</dbReference>
<evidence type="ECO:0000313" key="5">
    <source>
        <dbReference type="EnsemblPlants" id="QL09p030380:mrna"/>
    </source>
</evidence>
<dbReference type="Gene3D" id="2.10.25.10">
    <property type="entry name" value="Laminin"/>
    <property type="match status" value="2"/>
</dbReference>
<dbReference type="EMBL" id="LRBV02000009">
    <property type="status" value="NOT_ANNOTATED_CDS"/>
    <property type="molecule type" value="Genomic_DNA"/>
</dbReference>
<keyword evidence="2 3" id="KW-1015">Disulfide bond</keyword>
<feature type="disulfide bond" evidence="3">
    <location>
        <begin position="23"/>
        <end position="40"/>
    </location>
</feature>
<dbReference type="AlphaFoldDB" id="A0A7N2MJS8"/>